<dbReference type="EMBL" id="CP076668">
    <property type="protein sequence ID" value="QWU83774.1"/>
    <property type="molecule type" value="Genomic_DNA"/>
</dbReference>
<sequence>MTEGQKRKRLTAAQKEERKKYEERHEQTKEFLTGLAIRSNKIRSKEKEFHGLERELLDLQKELLANYEKSKDIKHPRDVGAAREVLIRAFFIETKLLPKKYAVSEVSVRVASTSGHLSNELDLLFYNADDCFSLMQRQHVYEVLPVEYTYGAIQVKSKLTKTELKKAFANIASYKKLKRMVPTSVSYMGTRRPEFNGFGIIFAYDTDLAWDELAEELKALGSSGDVKHLPNAVFILSKGWFLFGDEQSAKYYNSDMQKIQETLIYGNPDTSGHCLYQLYSLVFDFCADTISYQARPHHYARLPLTAGEHSYRYNIGGFAEMGVCDEHGDYARSYTPEKLERVITWCQTAEPINWIKATELAYGHDGTNTEAYARQPGDIRIYNPESLPLTQVLVRDANSYYEGRLISTKALAFDVIESSGLNMCIPYYYQVKEELVQTCPQCDKKLKKTKSQKTIT</sequence>
<feature type="domain" description="DUF6602" evidence="2">
    <location>
        <begin position="69"/>
        <end position="177"/>
    </location>
</feature>
<organism evidence="3 4">
    <name type="scientific">Pseudomonas lijiangensis</name>
    <dbReference type="NCBI Taxonomy" id="2995658"/>
    <lineage>
        <taxon>Bacteria</taxon>
        <taxon>Pseudomonadati</taxon>
        <taxon>Pseudomonadota</taxon>
        <taxon>Gammaproteobacteria</taxon>
        <taxon>Pseudomonadales</taxon>
        <taxon>Pseudomonadaceae</taxon>
        <taxon>Pseudomonas</taxon>
    </lineage>
</organism>
<evidence type="ECO:0000313" key="3">
    <source>
        <dbReference type="EMBL" id="QWU83774.1"/>
    </source>
</evidence>
<gene>
    <name evidence="3" type="ORF">KQP88_02945</name>
</gene>
<name>A0ABX8HTG5_9PSED</name>
<feature type="region of interest" description="Disordered" evidence="1">
    <location>
        <begin position="1"/>
        <end position="25"/>
    </location>
</feature>
<dbReference type="CDD" id="cd21173">
    <property type="entry name" value="NucC-like"/>
    <property type="match status" value="1"/>
</dbReference>
<evidence type="ECO:0000256" key="1">
    <source>
        <dbReference type="SAM" id="MobiDB-lite"/>
    </source>
</evidence>
<protein>
    <recommendedName>
        <fullName evidence="2">DUF6602 domain-containing protein</fullName>
    </recommendedName>
</protein>
<reference evidence="4" key="1">
    <citation type="submission" date="2021-06" db="EMBL/GenBank/DDBJ databases">
        <title>Identification of Pseudomonas cichorii causing bacterial leaf black spot of flue-cured tobacco, a new disease in China.</title>
        <authorList>
            <person name="Lu C.-H."/>
        </authorList>
    </citation>
    <scope>NUCLEOTIDE SEQUENCE [LARGE SCALE GENOMIC DNA]</scope>
    <source>
        <strain evidence="4">LJ2</strain>
    </source>
</reference>
<keyword evidence="4" id="KW-1185">Reference proteome</keyword>
<dbReference type="Proteomes" id="UP000683401">
    <property type="component" value="Chromosome"/>
</dbReference>
<dbReference type="RefSeq" id="WP_216704803.1">
    <property type="nucleotide sequence ID" value="NZ_CP076668.1"/>
</dbReference>
<dbReference type="Pfam" id="PF20247">
    <property type="entry name" value="DUF6602"/>
    <property type="match status" value="1"/>
</dbReference>
<proteinExistence type="predicted"/>
<evidence type="ECO:0000313" key="4">
    <source>
        <dbReference type="Proteomes" id="UP000683401"/>
    </source>
</evidence>
<accession>A0ABX8HTG5</accession>
<dbReference type="InterPro" id="IPR046537">
    <property type="entry name" value="DUF6602"/>
</dbReference>
<feature type="compositionally biased region" description="Basic residues" evidence="1">
    <location>
        <begin position="1"/>
        <end position="10"/>
    </location>
</feature>
<feature type="compositionally biased region" description="Basic and acidic residues" evidence="1">
    <location>
        <begin position="14"/>
        <end position="25"/>
    </location>
</feature>
<evidence type="ECO:0000259" key="2">
    <source>
        <dbReference type="Pfam" id="PF20247"/>
    </source>
</evidence>